<dbReference type="PROSITE" id="PS50926">
    <property type="entry name" value="TRAM"/>
    <property type="match status" value="1"/>
</dbReference>
<feature type="non-terminal residue" evidence="2">
    <location>
        <position position="79"/>
    </location>
</feature>
<dbReference type="EMBL" id="WJHE01000601">
    <property type="protein sequence ID" value="MST33453.1"/>
    <property type="molecule type" value="Genomic_DNA"/>
</dbReference>
<proteinExistence type="predicted"/>
<evidence type="ECO:0000259" key="1">
    <source>
        <dbReference type="PROSITE" id="PS50926"/>
    </source>
</evidence>
<dbReference type="SUPFAM" id="SSF50249">
    <property type="entry name" value="Nucleic acid-binding proteins"/>
    <property type="match status" value="1"/>
</dbReference>
<accession>A0ABW9QUT3</accession>
<comment type="caution">
    <text evidence="2">The sequence shown here is derived from an EMBL/GenBank/DDBJ whole genome shotgun (WGS) entry which is preliminary data.</text>
</comment>
<keyword evidence="3" id="KW-1185">Reference proteome</keyword>
<dbReference type="Gene3D" id="2.40.50.140">
    <property type="entry name" value="Nucleic acid-binding proteins"/>
    <property type="match status" value="1"/>
</dbReference>
<protein>
    <submittedName>
        <fullName evidence="2">TRAM domain-containing protein</fullName>
    </submittedName>
</protein>
<evidence type="ECO:0000313" key="3">
    <source>
        <dbReference type="Proteomes" id="UP000437736"/>
    </source>
</evidence>
<dbReference type="InterPro" id="IPR012340">
    <property type="entry name" value="NA-bd_OB-fold"/>
</dbReference>
<dbReference type="Pfam" id="PF01938">
    <property type="entry name" value="TRAM"/>
    <property type="match status" value="1"/>
</dbReference>
<reference evidence="2 3" key="1">
    <citation type="submission" date="2019-11" db="EMBL/GenBank/DDBJ databases">
        <title>Acidiferrimicrobium australis gen. nov., sp. nov., an acidophilic and obligately heterotrophic, member of the Actinobacteria that catalyses dissimilatory oxido- reduction of iron isolated from metal-rich acidic water in Chile.</title>
        <authorList>
            <person name="Gonzalez D."/>
            <person name="Huber K."/>
            <person name="Hedrich S."/>
            <person name="Rojas-Villalobos C."/>
            <person name="Quatrini R."/>
            <person name="Dinamarca M.A."/>
            <person name="Schwarz A."/>
            <person name="Canales C."/>
            <person name="Nancucheo I."/>
        </authorList>
    </citation>
    <scope>NUCLEOTIDE SEQUENCE [LARGE SCALE GENOMIC DNA]</scope>
    <source>
        <strain evidence="2 3">USS-CCA1</strain>
    </source>
</reference>
<organism evidence="2 3">
    <name type="scientific">Acidiferrimicrobium australe</name>
    <dbReference type="NCBI Taxonomy" id="2664430"/>
    <lineage>
        <taxon>Bacteria</taxon>
        <taxon>Bacillati</taxon>
        <taxon>Actinomycetota</taxon>
        <taxon>Acidimicrobiia</taxon>
        <taxon>Acidimicrobiales</taxon>
        <taxon>Acidimicrobiaceae</taxon>
        <taxon>Acidiferrimicrobium</taxon>
    </lineage>
</organism>
<sequence length="79" mass="8445">MERLDEREPAGAVEEVRLGPTVAVGGDGIGRLADGRVVFVAGALPGERAEVELVEQRRDYARGRLRRVLDAAPGRVAPP</sequence>
<feature type="domain" description="TRAM" evidence="1">
    <location>
        <begin position="7"/>
        <end position="67"/>
    </location>
</feature>
<name>A0ABW9QUT3_9ACTN</name>
<gene>
    <name evidence="2" type="ORF">GHK86_12075</name>
</gene>
<dbReference type="Proteomes" id="UP000437736">
    <property type="component" value="Unassembled WGS sequence"/>
</dbReference>
<dbReference type="InterPro" id="IPR002792">
    <property type="entry name" value="TRAM_dom"/>
</dbReference>
<evidence type="ECO:0000313" key="2">
    <source>
        <dbReference type="EMBL" id="MST33453.1"/>
    </source>
</evidence>